<dbReference type="GeneID" id="36833229"/>
<evidence type="ECO:0000313" key="2">
    <source>
        <dbReference type="EMBL" id="AWR95491.1"/>
    </source>
</evidence>
<keyword evidence="3" id="KW-1185">Reference proteome</keyword>
<dbReference type="KEGG" id="abri:DFR85_13695"/>
<dbReference type="Proteomes" id="UP000248044">
    <property type="component" value="Chromosome"/>
</dbReference>
<name>A0A2U9IHK7_9CREN</name>
<dbReference type="AlphaFoldDB" id="A0A2U9IHK7"/>
<dbReference type="EMBL" id="CP029289">
    <property type="protein sequence ID" value="AWR95491.1"/>
    <property type="molecule type" value="Genomic_DNA"/>
</dbReference>
<proteinExistence type="predicted"/>
<reference evidence="2 3" key="1">
    <citation type="submission" date="2018-05" db="EMBL/GenBank/DDBJ databases">
        <title>Complete Genome Sequences of Extremely Thermoacidophilic, Metal-Mobilizing Type-Strain Members of the Archaeal Family Sulfolobaceae: Acidianus brierleyi DSM-1651T, Acidianus sulfidivorans DSM-18786T, Metallosphaera hakonensis DSM-7519T, and Metallosphaera prunae DSM-10039T.</title>
        <authorList>
            <person name="Counts J.A."/>
            <person name="Kelly R.M."/>
        </authorList>
    </citation>
    <scope>NUCLEOTIDE SEQUENCE [LARGE SCALE GENOMIC DNA]</scope>
    <source>
        <strain evidence="2 3">DSM 1651</strain>
    </source>
</reference>
<evidence type="ECO:0000313" key="3">
    <source>
        <dbReference type="Proteomes" id="UP000248044"/>
    </source>
</evidence>
<dbReference type="InterPro" id="IPR038723">
    <property type="entry name" value="ArnR1-like_HTH"/>
</dbReference>
<dbReference type="Pfam" id="PF14947">
    <property type="entry name" value="HTH_45"/>
    <property type="match status" value="1"/>
</dbReference>
<dbReference type="InterPro" id="IPR036390">
    <property type="entry name" value="WH_DNA-bd_sf"/>
</dbReference>
<dbReference type="Gene3D" id="1.10.10.10">
    <property type="entry name" value="Winged helix-like DNA-binding domain superfamily/Winged helix DNA-binding domain"/>
    <property type="match status" value="1"/>
</dbReference>
<sequence length="125" mass="15049">MREKEPKVQEISSVLINRGAKYYDSYAHNEIRKKRDCYEVMFSILKNCDGKKKTKLMYAANLNYGIFTKYLSKLEKLNYITLRGDEYYLTEKGREYITKYKEYIRCMTEFENIKKELDTLFVGKI</sequence>
<feature type="domain" description="ArnR1-like winged helix-turn-helix" evidence="1">
    <location>
        <begin position="34"/>
        <end position="106"/>
    </location>
</feature>
<dbReference type="InterPro" id="IPR036388">
    <property type="entry name" value="WH-like_DNA-bd_sf"/>
</dbReference>
<accession>A0A2U9IHK7</accession>
<protein>
    <recommendedName>
        <fullName evidence="1">ArnR1-like winged helix-turn-helix domain-containing protein</fullName>
    </recommendedName>
</protein>
<organism evidence="2 3">
    <name type="scientific">Acidianus brierleyi</name>
    <dbReference type="NCBI Taxonomy" id="41673"/>
    <lineage>
        <taxon>Archaea</taxon>
        <taxon>Thermoproteota</taxon>
        <taxon>Thermoprotei</taxon>
        <taxon>Sulfolobales</taxon>
        <taxon>Sulfolobaceae</taxon>
        <taxon>Acidianus</taxon>
    </lineage>
</organism>
<dbReference type="SUPFAM" id="SSF46785">
    <property type="entry name" value="Winged helix' DNA-binding domain"/>
    <property type="match status" value="1"/>
</dbReference>
<dbReference type="OrthoDB" id="34509at2157"/>
<gene>
    <name evidence="2" type="ORF">DFR85_13695</name>
</gene>
<evidence type="ECO:0000259" key="1">
    <source>
        <dbReference type="Pfam" id="PF14947"/>
    </source>
</evidence>
<dbReference type="RefSeq" id="WP_110271369.1">
    <property type="nucleotide sequence ID" value="NZ_CP029289.2"/>
</dbReference>